<keyword evidence="5" id="KW-1003">Cell membrane</keyword>
<keyword evidence="12" id="KW-0677">Repeat</keyword>
<dbReference type="PROSITE" id="PS00107">
    <property type="entry name" value="PROTEIN_KINASE_ATP"/>
    <property type="match status" value="1"/>
</dbReference>
<dbReference type="Gramene" id="Manes.07G127100.1.v8.1">
    <property type="protein sequence ID" value="Manes.07G127100.1.v8.1.CDS"/>
    <property type="gene ID" value="Manes.07G127100.v8.1"/>
</dbReference>
<evidence type="ECO:0000256" key="13">
    <source>
        <dbReference type="ARBA" id="ARBA00022741"/>
    </source>
</evidence>
<comment type="subcellular location">
    <subcellularLocation>
        <location evidence="1">Cell membrane</location>
        <topology evidence="1">Single-pass membrane protein</topology>
    </subcellularLocation>
    <subcellularLocation>
        <location evidence="2">Membrane</location>
        <topology evidence="2">Single-pass type I membrane protein</topology>
    </subcellularLocation>
</comment>
<proteinExistence type="inferred from homology"/>
<dbReference type="PANTHER" id="PTHR27008:SF587">
    <property type="entry name" value="PROTEIN KINASE DOMAIN-CONTAINING PROTEIN"/>
    <property type="match status" value="1"/>
</dbReference>
<dbReference type="InterPro" id="IPR003591">
    <property type="entry name" value="Leu-rich_rpt_typical-subtyp"/>
</dbReference>
<keyword evidence="11 25" id="KW-0732">Signal</keyword>
<dbReference type="Pfam" id="PF00560">
    <property type="entry name" value="LRR_1"/>
    <property type="match status" value="5"/>
</dbReference>
<evidence type="ECO:0000256" key="8">
    <source>
        <dbReference type="ARBA" id="ARBA00022614"/>
    </source>
</evidence>
<keyword evidence="19" id="KW-0325">Glycoprotein</keyword>
<evidence type="ECO:0000256" key="19">
    <source>
        <dbReference type="ARBA" id="ARBA00023180"/>
    </source>
</evidence>
<keyword evidence="6" id="KW-0723">Serine/threonine-protein kinase</keyword>
<evidence type="ECO:0000256" key="3">
    <source>
        <dbReference type="ARBA" id="ARBA00008684"/>
    </source>
</evidence>
<evidence type="ECO:0000256" key="6">
    <source>
        <dbReference type="ARBA" id="ARBA00022527"/>
    </source>
</evidence>
<evidence type="ECO:0000313" key="28">
    <source>
        <dbReference type="Proteomes" id="UP000091857"/>
    </source>
</evidence>
<evidence type="ECO:0000256" key="20">
    <source>
        <dbReference type="ARBA" id="ARBA00047899"/>
    </source>
</evidence>
<dbReference type="GO" id="GO:0005524">
    <property type="term" value="F:ATP binding"/>
    <property type="evidence" value="ECO:0007669"/>
    <property type="project" value="UniProtKB-UniRule"/>
</dbReference>
<comment type="catalytic activity">
    <reaction evidence="21">
        <text>L-seryl-[protein] + ATP = O-phospho-L-seryl-[protein] + ADP + H(+)</text>
        <dbReference type="Rhea" id="RHEA:17989"/>
        <dbReference type="Rhea" id="RHEA-COMP:9863"/>
        <dbReference type="Rhea" id="RHEA-COMP:11604"/>
        <dbReference type="ChEBI" id="CHEBI:15378"/>
        <dbReference type="ChEBI" id="CHEBI:29999"/>
        <dbReference type="ChEBI" id="CHEBI:30616"/>
        <dbReference type="ChEBI" id="CHEBI:83421"/>
        <dbReference type="ChEBI" id="CHEBI:456216"/>
        <dbReference type="EC" id="2.7.11.1"/>
    </reaction>
</comment>
<keyword evidence="8" id="KW-0433">Leucine-rich repeat</keyword>
<dbReference type="GO" id="GO:0004674">
    <property type="term" value="F:protein serine/threonine kinase activity"/>
    <property type="evidence" value="ECO:0007669"/>
    <property type="project" value="UniProtKB-KW"/>
</dbReference>
<comment type="catalytic activity">
    <reaction evidence="20">
        <text>L-threonyl-[protein] + ATP = O-phospho-L-threonyl-[protein] + ADP + H(+)</text>
        <dbReference type="Rhea" id="RHEA:46608"/>
        <dbReference type="Rhea" id="RHEA-COMP:11060"/>
        <dbReference type="Rhea" id="RHEA-COMP:11605"/>
        <dbReference type="ChEBI" id="CHEBI:15378"/>
        <dbReference type="ChEBI" id="CHEBI:30013"/>
        <dbReference type="ChEBI" id="CHEBI:30616"/>
        <dbReference type="ChEBI" id="CHEBI:61977"/>
        <dbReference type="ChEBI" id="CHEBI:456216"/>
        <dbReference type="EC" id="2.7.11.1"/>
    </reaction>
</comment>
<dbReference type="EMBL" id="CM004393">
    <property type="protein sequence ID" value="OAY46227.1"/>
    <property type="molecule type" value="Genomic_DNA"/>
</dbReference>
<dbReference type="PROSITE" id="PS50011">
    <property type="entry name" value="PROTEIN_KINASE_DOM"/>
    <property type="match status" value="1"/>
</dbReference>
<evidence type="ECO:0000256" key="12">
    <source>
        <dbReference type="ARBA" id="ARBA00022737"/>
    </source>
</evidence>
<keyword evidence="14" id="KW-0418">Kinase</keyword>
<feature type="transmembrane region" description="Helical" evidence="24">
    <location>
        <begin position="658"/>
        <end position="682"/>
    </location>
</feature>
<dbReference type="PANTHER" id="PTHR27008">
    <property type="entry name" value="OS04G0122200 PROTEIN"/>
    <property type="match status" value="1"/>
</dbReference>
<keyword evidence="9" id="KW-0808">Transferase</keyword>
<keyword evidence="23" id="KW-0175">Coiled coil</keyword>
<evidence type="ECO:0000256" key="10">
    <source>
        <dbReference type="ARBA" id="ARBA00022692"/>
    </source>
</evidence>
<keyword evidence="17 24" id="KW-0472">Membrane</keyword>
<accession>A0A2C9VKX2</accession>
<dbReference type="SUPFAM" id="SSF52058">
    <property type="entry name" value="L domain-like"/>
    <property type="match status" value="2"/>
</dbReference>
<dbReference type="Gene3D" id="3.80.10.10">
    <property type="entry name" value="Ribonuclease Inhibitor"/>
    <property type="match status" value="4"/>
</dbReference>
<evidence type="ECO:0000256" key="5">
    <source>
        <dbReference type="ARBA" id="ARBA00022475"/>
    </source>
</evidence>
<keyword evidence="10 24" id="KW-0812">Transmembrane</keyword>
<feature type="chain" id="PRO_5012226191" description="non-specific serine/threonine protein kinase" evidence="25">
    <location>
        <begin position="38"/>
        <end position="1049"/>
    </location>
</feature>
<evidence type="ECO:0000256" key="4">
    <source>
        <dbReference type="ARBA" id="ARBA00012513"/>
    </source>
</evidence>
<dbReference type="InterPro" id="IPR008271">
    <property type="entry name" value="Ser/Thr_kinase_AS"/>
</dbReference>
<dbReference type="InterPro" id="IPR001611">
    <property type="entry name" value="Leu-rich_rpt"/>
</dbReference>
<dbReference type="FunFam" id="3.80.10.10:FF:000288">
    <property type="entry name" value="LRR receptor-like serine/threonine-protein kinase EFR"/>
    <property type="match status" value="1"/>
</dbReference>
<dbReference type="AlphaFoldDB" id="A0A2C9VKX2"/>
<dbReference type="PROSITE" id="PS00108">
    <property type="entry name" value="PROTEIN_KINASE_ST"/>
    <property type="match status" value="1"/>
</dbReference>
<evidence type="ECO:0000313" key="27">
    <source>
        <dbReference type="EMBL" id="OAY46227.1"/>
    </source>
</evidence>
<dbReference type="EC" id="2.7.11.1" evidence="4"/>
<dbReference type="Pfam" id="PF00069">
    <property type="entry name" value="Pkinase"/>
    <property type="match status" value="1"/>
</dbReference>
<dbReference type="SMART" id="SM00369">
    <property type="entry name" value="LRR_TYP"/>
    <property type="match status" value="7"/>
</dbReference>
<dbReference type="SUPFAM" id="SSF56112">
    <property type="entry name" value="Protein kinase-like (PK-like)"/>
    <property type="match status" value="1"/>
</dbReference>
<evidence type="ECO:0000256" key="2">
    <source>
        <dbReference type="ARBA" id="ARBA00004479"/>
    </source>
</evidence>
<evidence type="ECO:0000256" key="14">
    <source>
        <dbReference type="ARBA" id="ARBA00022777"/>
    </source>
</evidence>
<evidence type="ECO:0000256" key="7">
    <source>
        <dbReference type="ARBA" id="ARBA00022553"/>
    </source>
</evidence>
<comment type="caution">
    <text evidence="27">The sequence shown here is derived from an EMBL/GenBank/DDBJ whole genome shotgun (WGS) entry which is preliminary data.</text>
</comment>
<evidence type="ECO:0000256" key="22">
    <source>
        <dbReference type="PROSITE-ProRule" id="PRU10141"/>
    </source>
</evidence>
<organism evidence="27 28">
    <name type="scientific">Manihot esculenta</name>
    <name type="common">Cassava</name>
    <name type="synonym">Jatropha manihot</name>
    <dbReference type="NCBI Taxonomy" id="3983"/>
    <lineage>
        <taxon>Eukaryota</taxon>
        <taxon>Viridiplantae</taxon>
        <taxon>Streptophyta</taxon>
        <taxon>Embryophyta</taxon>
        <taxon>Tracheophyta</taxon>
        <taxon>Spermatophyta</taxon>
        <taxon>Magnoliopsida</taxon>
        <taxon>eudicotyledons</taxon>
        <taxon>Gunneridae</taxon>
        <taxon>Pentapetalae</taxon>
        <taxon>rosids</taxon>
        <taxon>fabids</taxon>
        <taxon>Malpighiales</taxon>
        <taxon>Euphorbiaceae</taxon>
        <taxon>Crotonoideae</taxon>
        <taxon>Manihoteae</taxon>
        <taxon>Manihot</taxon>
    </lineage>
</organism>
<dbReference type="FunFam" id="1.10.510.10:FF:000358">
    <property type="entry name" value="Putative leucine-rich repeat receptor-like serine/threonine-protein kinase"/>
    <property type="match status" value="1"/>
</dbReference>
<dbReference type="Gene3D" id="3.30.200.20">
    <property type="entry name" value="Phosphorylase Kinase, domain 1"/>
    <property type="match status" value="1"/>
</dbReference>
<protein>
    <recommendedName>
        <fullName evidence="4">non-specific serine/threonine protein kinase</fullName>
        <ecNumber evidence="4">2.7.11.1</ecNumber>
    </recommendedName>
</protein>
<keyword evidence="16 24" id="KW-1133">Transmembrane helix</keyword>
<dbReference type="InterPro" id="IPR013210">
    <property type="entry name" value="LRR_N_plant-typ"/>
</dbReference>
<dbReference type="InterPro" id="IPR011009">
    <property type="entry name" value="Kinase-like_dom_sf"/>
</dbReference>
<dbReference type="Pfam" id="PF13855">
    <property type="entry name" value="LRR_8"/>
    <property type="match status" value="2"/>
</dbReference>
<evidence type="ECO:0000256" key="16">
    <source>
        <dbReference type="ARBA" id="ARBA00022989"/>
    </source>
</evidence>
<evidence type="ECO:0000256" key="9">
    <source>
        <dbReference type="ARBA" id="ARBA00022679"/>
    </source>
</evidence>
<dbReference type="GO" id="GO:0005886">
    <property type="term" value="C:plasma membrane"/>
    <property type="evidence" value="ECO:0007669"/>
    <property type="project" value="UniProtKB-SubCell"/>
</dbReference>
<reference evidence="28" key="1">
    <citation type="journal article" date="2016" name="Nat. Biotechnol.">
        <title>Sequencing wild and cultivated cassava and related species reveals extensive interspecific hybridization and genetic diversity.</title>
        <authorList>
            <person name="Bredeson J.V."/>
            <person name="Lyons J.B."/>
            <person name="Prochnik S.E."/>
            <person name="Wu G.A."/>
            <person name="Ha C.M."/>
            <person name="Edsinger-Gonzales E."/>
            <person name="Grimwood J."/>
            <person name="Schmutz J."/>
            <person name="Rabbi I.Y."/>
            <person name="Egesi C."/>
            <person name="Nauluvula P."/>
            <person name="Lebot V."/>
            <person name="Ndunguru J."/>
            <person name="Mkamilo G."/>
            <person name="Bart R.S."/>
            <person name="Setter T.L."/>
            <person name="Gleadow R.M."/>
            <person name="Kulakow P."/>
            <person name="Ferguson M.E."/>
            <person name="Rounsley S."/>
            <person name="Rokhsar D.S."/>
        </authorList>
    </citation>
    <scope>NUCLEOTIDE SEQUENCE [LARGE SCALE GENOMIC DNA]</scope>
    <source>
        <strain evidence="28">cv. AM560-2</strain>
    </source>
</reference>
<evidence type="ECO:0000259" key="26">
    <source>
        <dbReference type="PROSITE" id="PS50011"/>
    </source>
</evidence>
<evidence type="ECO:0000256" key="1">
    <source>
        <dbReference type="ARBA" id="ARBA00004162"/>
    </source>
</evidence>
<keyword evidence="7" id="KW-0597">Phosphoprotein</keyword>
<feature type="binding site" evidence="22">
    <location>
        <position position="744"/>
    </location>
    <ligand>
        <name>ATP</name>
        <dbReference type="ChEBI" id="CHEBI:30616"/>
    </ligand>
</feature>
<keyword evidence="13 22" id="KW-0547">Nucleotide-binding</keyword>
<dbReference type="InterPro" id="IPR000719">
    <property type="entry name" value="Prot_kinase_dom"/>
</dbReference>
<keyword evidence="18" id="KW-0675">Receptor</keyword>
<evidence type="ECO:0000256" key="15">
    <source>
        <dbReference type="ARBA" id="ARBA00022840"/>
    </source>
</evidence>
<keyword evidence="28" id="KW-1185">Reference proteome</keyword>
<evidence type="ECO:0000256" key="21">
    <source>
        <dbReference type="ARBA" id="ARBA00048679"/>
    </source>
</evidence>
<dbReference type="Gene3D" id="1.10.510.10">
    <property type="entry name" value="Transferase(Phosphotransferase) domain 1"/>
    <property type="match status" value="1"/>
</dbReference>
<feature type="coiled-coil region" evidence="23">
    <location>
        <begin position="980"/>
        <end position="1007"/>
    </location>
</feature>
<dbReference type="Proteomes" id="UP000091857">
    <property type="component" value="Chromosome 7"/>
</dbReference>
<evidence type="ECO:0000256" key="25">
    <source>
        <dbReference type="SAM" id="SignalP"/>
    </source>
</evidence>
<dbReference type="InterPro" id="IPR032675">
    <property type="entry name" value="LRR_dom_sf"/>
</dbReference>
<evidence type="ECO:0000256" key="11">
    <source>
        <dbReference type="ARBA" id="ARBA00022729"/>
    </source>
</evidence>
<dbReference type="OrthoDB" id="841111at2759"/>
<evidence type="ECO:0000256" key="17">
    <source>
        <dbReference type="ARBA" id="ARBA00023136"/>
    </source>
</evidence>
<name>A0A2C9VKX2_MANES</name>
<evidence type="ECO:0000256" key="18">
    <source>
        <dbReference type="ARBA" id="ARBA00023170"/>
    </source>
</evidence>
<dbReference type="FunFam" id="3.30.200.20:FF:000432">
    <property type="entry name" value="LRR receptor-like serine/threonine-protein kinase EFR"/>
    <property type="match status" value="1"/>
</dbReference>
<dbReference type="Pfam" id="PF08263">
    <property type="entry name" value="LRRNT_2"/>
    <property type="match status" value="1"/>
</dbReference>
<evidence type="ECO:0000256" key="24">
    <source>
        <dbReference type="SAM" id="Phobius"/>
    </source>
</evidence>
<dbReference type="InterPro" id="IPR051809">
    <property type="entry name" value="Plant_receptor-like_S/T_kinase"/>
</dbReference>
<comment type="similarity">
    <text evidence="3">Belongs to the protein kinase superfamily. Ser/Thr protein kinase family.</text>
</comment>
<dbReference type="SMART" id="SM00220">
    <property type="entry name" value="S_TKc"/>
    <property type="match status" value="1"/>
</dbReference>
<keyword evidence="15 22" id="KW-0067">ATP-binding</keyword>
<feature type="domain" description="Protein kinase" evidence="26">
    <location>
        <begin position="714"/>
        <end position="1044"/>
    </location>
</feature>
<gene>
    <name evidence="27" type="ORF">MANES_07G127100v8</name>
</gene>
<sequence>MELLIIDLITLWPSTHQVHVVLLFFATFLCLHTPANCRLGNETDRLAFLEFKSKIASDPHDVLSSWNDSVNFCQWQGISCGRKHQRATSLDLYGLSLSGTISPYIGNLTFLRFLNLRNNSFHGVIPQEVGRLSRLRHLNLTDNRLEDEIPVNISYCSELRILTLARNNLVGKLHDELGSLKKLERLDIKENNLTGKIPHSFGNLSCLKHLSLGENNLVGNLPDKLGQLTGLVFFYVGLNNLTGIIPIALYNISSITGFSVSNNQLKGSLPTNVGLTLPNLQFISVGGNRFYGNIPVSLHNSSQLETIDFSANKFMGQVPNHLGHLKNLRMLNLEINLLGSNTSQDLSFITSLSNCSNLEILSFARNNFGGLLPVSIANLSTKLSLLAMGYNQISGRLPLEVGNLVNLYALGMEENLFSGSIPFSFGKLRKLQILYLDRNLLSGEIPSSLGNISNLIELYLYQNRLEGNITSSLANCQSLKALDIADNLLAGFIPQEILRLSSLSLFLNLSYNTLTGPLPLEVHKLININSLDVSHNKLFGEIPERIGDCLMLALLNMQDNFLQGAIPSTFASLRGLIHLDLSRNNLSGNIPKELEKLPFLEYLNLSFNNFEGKVPTKGVFSKINAFSLIGNNNLCGGIPELQLPACPIKRKKNKKSPAAIILAIVISSIVLFMAMAFIWIFYWRKSRKHISFNPIVGKLLRISYNELFRATQGFSSDSLIGQGRFGSVYKGSIDLQGEKTVAVKVLNLQQHGASKSFIAECKALRNIRHRNIVKILTYCSSIDFRGNDFRALVLDFMVNGSLEMWLHPEEDNNNQPRKLNLLQRLRIAIDVSSAVHYLHDHCEPQIIHCDLKPNNILLDNELTAHVGDFGLSRFLPNTTSDSSQGQTSSTGIKGTIGYIPPEYGIGSDGATTSGDVYSFGIILLEIFTGRTPTDELFTDGLSLHSFVRSKLPGQVLQVLDPMLIASGEVGAAEIVEDSERDDDHTEIQETRINVENLRQERDNVQKCIVSVLEIGLACSTELPGDRMNMSDVSRKLNIITEAFLRSRTS</sequence>
<dbReference type="InterPro" id="IPR017441">
    <property type="entry name" value="Protein_kinase_ATP_BS"/>
</dbReference>
<feature type="signal peptide" evidence="25">
    <location>
        <begin position="1"/>
        <end position="37"/>
    </location>
</feature>
<evidence type="ECO:0000256" key="23">
    <source>
        <dbReference type="SAM" id="Coils"/>
    </source>
</evidence>
<dbReference type="FunFam" id="3.80.10.10:FF:000095">
    <property type="entry name" value="LRR receptor-like serine/threonine-protein kinase GSO1"/>
    <property type="match status" value="1"/>
</dbReference>